<dbReference type="Proteomes" id="UP001057402">
    <property type="component" value="Chromosome 3"/>
</dbReference>
<protein>
    <submittedName>
        <fullName evidence="1">Uncharacterized protein</fullName>
    </submittedName>
</protein>
<gene>
    <name evidence="1" type="ORF">MLD38_009342</name>
</gene>
<accession>A0ACB9S098</accession>
<reference evidence="2" key="1">
    <citation type="journal article" date="2023" name="Front. Plant Sci.">
        <title>Chromosomal-level genome assembly of Melastoma candidum provides insights into trichome evolution.</title>
        <authorList>
            <person name="Zhong Y."/>
            <person name="Wu W."/>
            <person name="Sun C."/>
            <person name="Zou P."/>
            <person name="Liu Y."/>
            <person name="Dai S."/>
            <person name="Zhou R."/>
        </authorList>
    </citation>
    <scope>NUCLEOTIDE SEQUENCE [LARGE SCALE GENOMIC DNA]</scope>
</reference>
<evidence type="ECO:0000313" key="1">
    <source>
        <dbReference type="EMBL" id="KAI4383511.1"/>
    </source>
</evidence>
<evidence type="ECO:0000313" key="2">
    <source>
        <dbReference type="Proteomes" id="UP001057402"/>
    </source>
</evidence>
<sequence length="127" mass="13915">MKLSYGLSPDHCDAVLVSQKACAGVYKSVTTCRRVGRGDHLSLLEAESQRLNIHMNQPNFGKLTSLHFCTWSKGLKTAMYYLLTHAATTVNTSPIKDNDKPADGNDTKLAHRVCSLTNREECVACGS</sequence>
<name>A0ACB9S098_9MYRT</name>
<keyword evidence="2" id="KW-1185">Reference proteome</keyword>
<dbReference type="EMBL" id="CM042882">
    <property type="protein sequence ID" value="KAI4383511.1"/>
    <property type="molecule type" value="Genomic_DNA"/>
</dbReference>
<organism evidence="1 2">
    <name type="scientific">Melastoma candidum</name>
    <dbReference type="NCBI Taxonomy" id="119954"/>
    <lineage>
        <taxon>Eukaryota</taxon>
        <taxon>Viridiplantae</taxon>
        <taxon>Streptophyta</taxon>
        <taxon>Embryophyta</taxon>
        <taxon>Tracheophyta</taxon>
        <taxon>Spermatophyta</taxon>
        <taxon>Magnoliopsida</taxon>
        <taxon>eudicotyledons</taxon>
        <taxon>Gunneridae</taxon>
        <taxon>Pentapetalae</taxon>
        <taxon>rosids</taxon>
        <taxon>malvids</taxon>
        <taxon>Myrtales</taxon>
        <taxon>Melastomataceae</taxon>
        <taxon>Melastomatoideae</taxon>
        <taxon>Melastomateae</taxon>
        <taxon>Melastoma</taxon>
    </lineage>
</organism>
<comment type="caution">
    <text evidence="1">The sequence shown here is derived from an EMBL/GenBank/DDBJ whole genome shotgun (WGS) entry which is preliminary data.</text>
</comment>
<proteinExistence type="predicted"/>